<evidence type="ECO:0008006" key="3">
    <source>
        <dbReference type="Google" id="ProtNLM"/>
    </source>
</evidence>
<dbReference type="KEGG" id="strr:EKD16_08065"/>
<evidence type="ECO:0000313" key="1">
    <source>
        <dbReference type="EMBL" id="QBI53407.1"/>
    </source>
</evidence>
<dbReference type="Proteomes" id="UP000292235">
    <property type="component" value="Chromosome"/>
</dbReference>
<proteinExistence type="predicted"/>
<reference evidence="1 2" key="1">
    <citation type="submission" date="2019-02" db="EMBL/GenBank/DDBJ databases">
        <authorList>
            <person name="Khodamoradi S."/>
            <person name="Hahnke R.L."/>
            <person name="Kaempfer P."/>
            <person name="Schumann P."/>
            <person name="Rohde M."/>
            <person name="Steinert M."/>
            <person name="Luzhetskyy A."/>
            <person name="Wink J."/>
            <person name="Ruckert C."/>
        </authorList>
    </citation>
    <scope>NUCLEOTIDE SEQUENCE [LARGE SCALE GENOMIC DNA]</scope>
    <source>
        <strain evidence="1 2">M2</strain>
    </source>
</reference>
<dbReference type="RefSeq" id="WP_131097778.1">
    <property type="nucleotide sequence ID" value="NZ_CP036455.1"/>
</dbReference>
<dbReference type="EMBL" id="CP036455">
    <property type="protein sequence ID" value="QBI53407.1"/>
    <property type="molecule type" value="Genomic_DNA"/>
</dbReference>
<gene>
    <name evidence="1" type="ORF">EKD16_08065</name>
</gene>
<dbReference type="OrthoDB" id="5084266at2"/>
<dbReference type="AlphaFoldDB" id="A0A4P6Q3Y0"/>
<evidence type="ECO:0000313" key="2">
    <source>
        <dbReference type="Proteomes" id="UP000292235"/>
    </source>
</evidence>
<sequence>MVRVSVTVMAHRTREAFVPELLERLDREAEVIWDRRDDRWDTGRRAMLAYDREATHHLVLQDDAVLPRDLVAGVERALDHVPAPAGTPTPLCLYAGRIRPFRTYVERLVDQARQTTSWLSMAQLHWGVGIVLPTEVIEDCIAWGDRREDIANYDKRISRYLDTQRITVWYPWPSLVDHRDSPSLVPGRTSRGRYAHRFIGADASALDADWSGQTVSLPQLNQHLRHRQTRPLRART</sequence>
<protein>
    <recommendedName>
        <fullName evidence="3">Glycosyltransferase</fullName>
    </recommendedName>
</protein>
<accession>A0A4P6Q3Y0</accession>
<organism evidence="1 2">
    <name type="scientific">Streptomonospora litoralis</name>
    <dbReference type="NCBI Taxonomy" id="2498135"/>
    <lineage>
        <taxon>Bacteria</taxon>
        <taxon>Bacillati</taxon>
        <taxon>Actinomycetota</taxon>
        <taxon>Actinomycetes</taxon>
        <taxon>Streptosporangiales</taxon>
        <taxon>Nocardiopsidaceae</taxon>
        <taxon>Streptomonospora</taxon>
    </lineage>
</organism>
<name>A0A4P6Q3Y0_9ACTN</name>
<keyword evidence="2" id="KW-1185">Reference proteome</keyword>